<evidence type="ECO:0000256" key="1">
    <source>
        <dbReference type="SAM" id="MobiDB-lite"/>
    </source>
</evidence>
<proteinExistence type="predicted"/>
<dbReference type="PROSITE" id="PS50830">
    <property type="entry name" value="TNASE_3"/>
    <property type="match status" value="1"/>
</dbReference>
<name>A0A418SJM5_9RHOB</name>
<keyword evidence="3" id="KW-1185">Reference proteome</keyword>
<dbReference type="SUPFAM" id="SSF50199">
    <property type="entry name" value="Staphylococcal nuclease"/>
    <property type="match status" value="1"/>
</dbReference>
<feature type="region of interest" description="Disordered" evidence="1">
    <location>
        <begin position="166"/>
        <end position="193"/>
    </location>
</feature>
<dbReference type="Pfam" id="PF00565">
    <property type="entry name" value="SNase"/>
    <property type="match status" value="1"/>
</dbReference>
<dbReference type="SMART" id="SM00318">
    <property type="entry name" value="SNc"/>
    <property type="match status" value="1"/>
</dbReference>
<protein>
    <submittedName>
        <fullName evidence="2">Uncharacterized protein</fullName>
    </submittedName>
</protein>
<organism evidence="2 3">
    <name type="scientific">Pseudooceanicola algae</name>
    <dbReference type="NCBI Taxonomy" id="1537215"/>
    <lineage>
        <taxon>Bacteria</taxon>
        <taxon>Pseudomonadati</taxon>
        <taxon>Pseudomonadota</taxon>
        <taxon>Alphaproteobacteria</taxon>
        <taxon>Rhodobacterales</taxon>
        <taxon>Paracoccaceae</taxon>
        <taxon>Pseudooceanicola</taxon>
    </lineage>
</organism>
<dbReference type="Proteomes" id="UP000283786">
    <property type="component" value="Chromosome"/>
</dbReference>
<feature type="compositionally biased region" description="Basic and acidic residues" evidence="1">
    <location>
        <begin position="176"/>
        <end position="193"/>
    </location>
</feature>
<dbReference type="EMBL" id="CP060436">
    <property type="protein sequence ID" value="QPM91928.1"/>
    <property type="molecule type" value="Genomic_DNA"/>
</dbReference>
<evidence type="ECO:0000313" key="2">
    <source>
        <dbReference type="EMBL" id="QPM91928.1"/>
    </source>
</evidence>
<sequence length="193" mass="21216">MLKVLLRLFRPAPTKSSRRRREAAGPDRAPAPVRKLPVKAARPEDPPRGIPSPAVLKGKCYVIDGDTVVISGTRIRIAGIDAPELDHPWGKKAKFTLIGLCKGQIITATLSEEMSYDRVVATCHLQDGTDLAARLVEEGLALDWPKFSGGAYRHLEPPGVRRKLWRAAARQQGRMKPAESDQQPEKLASEVSK</sequence>
<accession>A0A418SJM5</accession>
<reference evidence="2 3" key="1">
    <citation type="submission" date="2020-08" db="EMBL/GenBank/DDBJ databases">
        <title>Genome sequence of Rhodobacteraceae bacterium Lw-13e.</title>
        <authorList>
            <person name="Poehlein A."/>
            <person name="Wolter L."/>
            <person name="Daniel R."/>
            <person name="Brinkhoff T."/>
        </authorList>
    </citation>
    <scope>NUCLEOTIDE SEQUENCE [LARGE SCALE GENOMIC DNA]</scope>
    <source>
        <strain evidence="2 3">Lw-13e</strain>
    </source>
</reference>
<dbReference type="AlphaFoldDB" id="A0A418SJM5"/>
<dbReference type="OrthoDB" id="9805504at2"/>
<dbReference type="InterPro" id="IPR016071">
    <property type="entry name" value="Staphylococal_nuclease_OB-fold"/>
</dbReference>
<dbReference type="InterPro" id="IPR035437">
    <property type="entry name" value="SNase_OB-fold_sf"/>
</dbReference>
<evidence type="ECO:0000313" key="3">
    <source>
        <dbReference type="Proteomes" id="UP000283786"/>
    </source>
</evidence>
<dbReference type="KEGG" id="palw:PSAL_031900"/>
<dbReference type="Gene3D" id="2.40.50.90">
    <property type="match status" value="1"/>
</dbReference>
<feature type="region of interest" description="Disordered" evidence="1">
    <location>
        <begin position="10"/>
        <end position="52"/>
    </location>
</feature>
<gene>
    <name evidence="2" type="ORF">PSAL_031900</name>
</gene>